<dbReference type="AlphaFoldDB" id="A0AAN9BZ19"/>
<evidence type="ECO:0000256" key="5">
    <source>
        <dbReference type="ARBA" id="ARBA00012269"/>
    </source>
</evidence>
<feature type="transmembrane region" description="Helical" evidence="14">
    <location>
        <begin position="12"/>
        <end position="35"/>
    </location>
</feature>
<evidence type="ECO:0000256" key="6">
    <source>
        <dbReference type="ARBA" id="ARBA00022723"/>
    </source>
</evidence>
<keyword evidence="9" id="KW-0223">Dioxygenase</keyword>
<keyword evidence="17" id="KW-1185">Reference proteome</keyword>
<keyword evidence="13" id="KW-0802">TPR repeat</keyword>
<evidence type="ECO:0000313" key="17">
    <source>
        <dbReference type="Proteomes" id="UP001374579"/>
    </source>
</evidence>
<feature type="domain" description="Fe2OG dioxygenase" evidence="15">
    <location>
        <begin position="433"/>
        <end position="539"/>
    </location>
</feature>
<dbReference type="SMART" id="SM00702">
    <property type="entry name" value="P4Hc"/>
    <property type="match status" value="1"/>
</dbReference>
<evidence type="ECO:0000256" key="11">
    <source>
        <dbReference type="ARBA" id="ARBA00023004"/>
    </source>
</evidence>
<dbReference type="SUPFAM" id="SSF48452">
    <property type="entry name" value="TPR-like"/>
    <property type="match status" value="1"/>
</dbReference>
<evidence type="ECO:0000256" key="2">
    <source>
        <dbReference type="ARBA" id="ARBA00002035"/>
    </source>
</evidence>
<dbReference type="InterPro" id="IPR019734">
    <property type="entry name" value="TPR_rpt"/>
</dbReference>
<evidence type="ECO:0000256" key="14">
    <source>
        <dbReference type="SAM" id="Phobius"/>
    </source>
</evidence>
<gene>
    <name evidence="16" type="ORF">V1264_000315</name>
</gene>
<dbReference type="Gene3D" id="1.25.40.10">
    <property type="entry name" value="Tetratricopeptide repeat domain"/>
    <property type="match status" value="1"/>
</dbReference>
<dbReference type="InterPro" id="IPR005123">
    <property type="entry name" value="Oxoglu/Fe-dep_dioxygenase_dom"/>
</dbReference>
<reference evidence="16 17" key="1">
    <citation type="submission" date="2024-02" db="EMBL/GenBank/DDBJ databases">
        <title>Chromosome-scale genome assembly of the rough periwinkle Littorina saxatilis.</title>
        <authorList>
            <person name="De Jode A."/>
            <person name="Faria R."/>
            <person name="Formenti G."/>
            <person name="Sims Y."/>
            <person name="Smith T.P."/>
            <person name="Tracey A."/>
            <person name="Wood J.M.D."/>
            <person name="Zagrodzka Z.B."/>
            <person name="Johannesson K."/>
            <person name="Butlin R.K."/>
            <person name="Leder E.H."/>
        </authorList>
    </citation>
    <scope>NUCLEOTIDE SEQUENCE [LARGE SCALE GENOMIC DNA]</scope>
    <source>
        <strain evidence="16">Snail1</strain>
        <tissue evidence="16">Muscle</tissue>
    </source>
</reference>
<keyword evidence="8" id="KW-0847">Vitamin C</keyword>
<evidence type="ECO:0000256" key="1">
    <source>
        <dbReference type="ARBA" id="ARBA00001961"/>
    </source>
</evidence>
<dbReference type="Gene3D" id="2.60.120.620">
    <property type="entry name" value="q2cbj1_9rhob like domain"/>
    <property type="match status" value="1"/>
</dbReference>
<dbReference type="GO" id="GO:0031418">
    <property type="term" value="F:L-ascorbic acid binding"/>
    <property type="evidence" value="ECO:0007669"/>
    <property type="project" value="UniProtKB-KW"/>
</dbReference>
<evidence type="ECO:0000256" key="13">
    <source>
        <dbReference type="PROSITE-ProRule" id="PRU00339"/>
    </source>
</evidence>
<evidence type="ECO:0000256" key="9">
    <source>
        <dbReference type="ARBA" id="ARBA00022964"/>
    </source>
</evidence>
<comment type="function">
    <text evidence="2">Catalyzes the post-translational formation of 4-hydroxyproline in -Xaa-Pro-Gly- sequences in collagens and other proteins.</text>
</comment>
<proteinExistence type="inferred from homology"/>
<dbReference type="InterPro" id="IPR044862">
    <property type="entry name" value="Pro_4_hyd_alph_FE2OG_OXY"/>
</dbReference>
<feature type="repeat" description="TPR" evidence="13">
    <location>
        <begin position="240"/>
        <end position="273"/>
    </location>
</feature>
<dbReference type="InterPro" id="IPR006620">
    <property type="entry name" value="Pro_4_hyd_alph"/>
</dbReference>
<organism evidence="16 17">
    <name type="scientific">Littorina saxatilis</name>
    <dbReference type="NCBI Taxonomy" id="31220"/>
    <lineage>
        <taxon>Eukaryota</taxon>
        <taxon>Metazoa</taxon>
        <taxon>Spiralia</taxon>
        <taxon>Lophotrochozoa</taxon>
        <taxon>Mollusca</taxon>
        <taxon>Gastropoda</taxon>
        <taxon>Caenogastropoda</taxon>
        <taxon>Littorinimorpha</taxon>
        <taxon>Littorinoidea</taxon>
        <taxon>Littorinidae</taxon>
        <taxon>Littorina</taxon>
    </lineage>
</organism>
<dbReference type="PANTHER" id="PTHR10869:SF244">
    <property type="entry name" value="PROLYL 4-HYDROXYLASE SUBUNIT ALPHA-2"/>
    <property type="match status" value="1"/>
</dbReference>
<keyword evidence="10" id="KW-0560">Oxidoreductase</keyword>
<dbReference type="Pfam" id="PF13640">
    <property type="entry name" value="2OG-FeII_Oxy_3"/>
    <property type="match status" value="1"/>
</dbReference>
<dbReference type="Pfam" id="PF08336">
    <property type="entry name" value="P4Ha_N"/>
    <property type="match status" value="1"/>
</dbReference>
<dbReference type="InterPro" id="IPR011990">
    <property type="entry name" value="TPR-like_helical_dom_sf"/>
</dbReference>
<evidence type="ECO:0000256" key="8">
    <source>
        <dbReference type="ARBA" id="ARBA00022896"/>
    </source>
</evidence>
<dbReference type="GO" id="GO:0005506">
    <property type="term" value="F:iron ion binding"/>
    <property type="evidence" value="ECO:0007669"/>
    <property type="project" value="InterPro"/>
</dbReference>
<evidence type="ECO:0000256" key="4">
    <source>
        <dbReference type="ARBA" id="ARBA00006511"/>
    </source>
</evidence>
<keyword evidence="7" id="KW-0256">Endoplasmic reticulum</keyword>
<dbReference type="InterPro" id="IPR045054">
    <property type="entry name" value="P4HA-like"/>
</dbReference>
<sequence>MNGKLCTLNKCRALFTNCTAVLQILLVLLVTVPLGRSVLYTSSVKMAELAAGEASLLKAIDSDPLLDATHVTVGAPTTSNTDLKRFAKTRLKVVGSTPEANRADHPNAAFLLLHAFLHKWQGTLQQTPELHTVFSTHGVALPSQEDMEGAIAGILRLQRVYNISTMDIYAGNYRGFTGPALSPLTAFAIGRQAFSDGLLTNSVEWLQFALNKMRSAAGKAKQEVTSNPEDDGVYNKFQIANAIGLLGRAYAYKGDYQKARELYAECKALDGNNAENAVLAHELKTRPGKAGVSLEKEAIPREMSELCSRPKQQTVSKIQHFNRCRLKPSLFLPYVRYKEEILSLEPYASIFHEVIHDTEIERLKALVKGQMTRANVEQGKGEGHVGAHSYVRTSDLGWLWDTGHPTVKTISRRVQDITWLNTHNYNAPVGPDSAEALQVLNYGIGGHYNVHVDNLQSDLPLNLQQSGTRIVTFLFYLSDVDMGGYTVFPKAGISVAPVKGTALFWCNVNPAQELQDRTLHAGCPVIKGHKWVANKWIWTYGNEYRRPCGPYPNSTQLDTEDITFSRRHYIPRDSFP</sequence>
<protein>
    <recommendedName>
        <fullName evidence="5">procollagen-proline 4-dioxygenase</fullName>
        <ecNumber evidence="5">1.14.11.2</ecNumber>
    </recommendedName>
</protein>
<dbReference type="InterPro" id="IPR013547">
    <property type="entry name" value="P4H_N"/>
</dbReference>
<dbReference type="EMBL" id="JBAMIC010000001">
    <property type="protein sequence ID" value="KAK7114224.1"/>
    <property type="molecule type" value="Genomic_DNA"/>
</dbReference>
<keyword evidence="14" id="KW-0812">Transmembrane</keyword>
<evidence type="ECO:0000256" key="10">
    <source>
        <dbReference type="ARBA" id="ARBA00023002"/>
    </source>
</evidence>
<dbReference type="EC" id="1.14.11.2" evidence="5"/>
<keyword evidence="6" id="KW-0479">Metal-binding</keyword>
<keyword evidence="12" id="KW-0325">Glycoprotein</keyword>
<evidence type="ECO:0000313" key="16">
    <source>
        <dbReference type="EMBL" id="KAK7114224.1"/>
    </source>
</evidence>
<evidence type="ECO:0000259" key="15">
    <source>
        <dbReference type="PROSITE" id="PS51471"/>
    </source>
</evidence>
<accession>A0AAN9BZ19</accession>
<evidence type="ECO:0000256" key="12">
    <source>
        <dbReference type="ARBA" id="ARBA00023180"/>
    </source>
</evidence>
<keyword evidence="11" id="KW-0408">Iron</keyword>
<comment type="subcellular location">
    <subcellularLocation>
        <location evidence="3">Endoplasmic reticulum lumen</location>
    </subcellularLocation>
</comment>
<comment type="caution">
    <text evidence="16">The sequence shown here is derived from an EMBL/GenBank/DDBJ whole genome shotgun (WGS) entry which is preliminary data.</text>
</comment>
<dbReference type="GO" id="GO:0004656">
    <property type="term" value="F:procollagen-proline 4-dioxygenase activity"/>
    <property type="evidence" value="ECO:0007669"/>
    <property type="project" value="UniProtKB-EC"/>
</dbReference>
<evidence type="ECO:0000256" key="7">
    <source>
        <dbReference type="ARBA" id="ARBA00022824"/>
    </source>
</evidence>
<name>A0AAN9BZ19_9CAEN</name>
<dbReference type="PROSITE" id="PS51471">
    <property type="entry name" value="FE2OG_OXY"/>
    <property type="match status" value="1"/>
</dbReference>
<comment type="similarity">
    <text evidence="4">Belongs to the P4HA family.</text>
</comment>
<dbReference type="PROSITE" id="PS50005">
    <property type="entry name" value="TPR"/>
    <property type="match status" value="1"/>
</dbReference>
<dbReference type="PANTHER" id="PTHR10869">
    <property type="entry name" value="PROLYL 4-HYDROXYLASE ALPHA SUBUNIT"/>
    <property type="match status" value="1"/>
</dbReference>
<dbReference type="Proteomes" id="UP001374579">
    <property type="component" value="Unassembled WGS sequence"/>
</dbReference>
<keyword evidence="14" id="KW-1133">Transmembrane helix</keyword>
<comment type="cofactor">
    <cofactor evidence="1">
        <name>L-ascorbate</name>
        <dbReference type="ChEBI" id="CHEBI:38290"/>
    </cofactor>
</comment>
<evidence type="ECO:0000256" key="3">
    <source>
        <dbReference type="ARBA" id="ARBA00004319"/>
    </source>
</evidence>
<dbReference type="GO" id="GO:0005788">
    <property type="term" value="C:endoplasmic reticulum lumen"/>
    <property type="evidence" value="ECO:0007669"/>
    <property type="project" value="UniProtKB-SubCell"/>
</dbReference>
<keyword evidence="14" id="KW-0472">Membrane</keyword>